<dbReference type="Pfam" id="PF07715">
    <property type="entry name" value="Plug"/>
    <property type="match status" value="1"/>
</dbReference>
<evidence type="ECO:0000256" key="5">
    <source>
        <dbReference type="ARBA" id="ARBA00023077"/>
    </source>
</evidence>
<evidence type="ECO:0000256" key="4">
    <source>
        <dbReference type="ARBA" id="ARBA00022692"/>
    </source>
</evidence>
<comment type="similarity">
    <text evidence="8 9">Belongs to the TonB-dependent receptor family.</text>
</comment>
<evidence type="ECO:0000256" key="8">
    <source>
        <dbReference type="PROSITE-ProRule" id="PRU01360"/>
    </source>
</evidence>
<comment type="caution">
    <text evidence="12">The sequence shown here is derived from an EMBL/GenBank/DDBJ whole genome shotgun (WGS) entry which is preliminary data.</text>
</comment>
<organism evidence="12 13">
    <name type="scientific">Polaribacter reichenbachii</name>
    <dbReference type="NCBI Taxonomy" id="996801"/>
    <lineage>
        <taxon>Bacteria</taxon>
        <taxon>Pseudomonadati</taxon>
        <taxon>Bacteroidota</taxon>
        <taxon>Flavobacteriia</taxon>
        <taxon>Flavobacteriales</taxon>
        <taxon>Flavobacteriaceae</taxon>
    </lineage>
</organism>
<name>A0A1B8U0D4_9FLAO</name>
<keyword evidence="2 8" id="KW-0813">Transport</keyword>
<protein>
    <submittedName>
        <fullName evidence="12">TonB-dependent receptor</fullName>
    </submittedName>
</protein>
<evidence type="ECO:0000256" key="7">
    <source>
        <dbReference type="ARBA" id="ARBA00023237"/>
    </source>
</evidence>
<dbReference type="GO" id="GO:0033214">
    <property type="term" value="P:siderophore-iron import into cell"/>
    <property type="evidence" value="ECO:0007669"/>
    <property type="project" value="TreeGrafter"/>
</dbReference>
<dbReference type="PANTHER" id="PTHR30442">
    <property type="entry name" value="IRON III DICITRATE TRANSPORT PROTEIN FECA"/>
    <property type="match status" value="1"/>
</dbReference>
<proteinExistence type="inferred from homology"/>
<keyword evidence="5 9" id="KW-0798">TonB box</keyword>
<keyword evidence="7 8" id="KW-0998">Cell outer membrane</keyword>
<sequence>MRKVISVGIALIAMIINAQEKKKENSSLDSVQKLDQIIVSSKAIFGNKFVAKNRTGSAYYLSAKELQKFSFTDINKALRSVPGVSIYEEDGFGLRPNISLRGTSPERSSKITLMEDGVLIAPAPYSASSAYYFSTIARMEAIEVLKGSSQIQYGPFTTGGAINMVSAQIPTEFNGKVRASYGSYNSNQLHAKIGGGNKTIGYVLEYLNYGSDGFKTLPSGKNTGFNKNDVVAKIKANLFTNAIVKQSLEFKFQYSDEVSNETYLGLTETDFNNNPFARYASSNEDKMTTDHTQYALTYKIDFSKNLRVTTTAYQNNFARNWYKLNDVTFNGDKQSISNVINNPNILTDHFAIINGSINSESDALGIKANNREYTSQGIQTKLDYHWYKGDTFHDLEIGLRYHYDEEDRFQWVDKYSISNTGSLALTTAGVAGTDANRISSAIAFASYVTYKIKFKNWTFTPGIRYENISLEREDFGSDDVNRTGVNLSERENNVAIFIPGIGTNYKFNNDFSIFGGIHKGFSPPGNQDGQEPEESINYELGTRFTIAGINGELVGFFNDYSNLLGSDLAASGGTGSLDQFNAGEVNVNGFELLLNYNFAKKDAKIALPISFGYTYTNTEFKSNFGSSNDLWGSVTVGDEIPYIPKNQFNIGFSVEHSDFEINLNARYSGAFRTLAGSGDIPDNEKVDSNFIVDASAKYFLTNSLSITANIINILDETYAVSKVPAGLRPGHPFGIYGGLEFKF</sequence>
<dbReference type="Proteomes" id="UP000092612">
    <property type="component" value="Unassembled WGS sequence"/>
</dbReference>
<evidence type="ECO:0000256" key="1">
    <source>
        <dbReference type="ARBA" id="ARBA00004571"/>
    </source>
</evidence>
<evidence type="ECO:0000259" key="10">
    <source>
        <dbReference type="Pfam" id="PF00593"/>
    </source>
</evidence>
<comment type="subcellular location">
    <subcellularLocation>
        <location evidence="1 8">Cell outer membrane</location>
        <topology evidence="1 8">Multi-pass membrane protein</topology>
    </subcellularLocation>
</comment>
<evidence type="ECO:0000256" key="9">
    <source>
        <dbReference type="RuleBase" id="RU003357"/>
    </source>
</evidence>
<dbReference type="GO" id="GO:0009279">
    <property type="term" value="C:cell outer membrane"/>
    <property type="evidence" value="ECO:0007669"/>
    <property type="project" value="UniProtKB-SubCell"/>
</dbReference>
<dbReference type="Pfam" id="PF00593">
    <property type="entry name" value="TonB_dep_Rec_b-barrel"/>
    <property type="match status" value="1"/>
</dbReference>
<dbReference type="InterPro" id="IPR036942">
    <property type="entry name" value="Beta-barrel_TonB_sf"/>
</dbReference>
<keyword evidence="4 8" id="KW-0812">Transmembrane</keyword>
<gene>
    <name evidence="12" type="ORF">LPB301_09400</name>
</gene>
<dbReference type="CDD" id="cd01347">
    <property type="entry name" value="ligand_gated_channel"/>
    <property type="match status" value="1"/>
</dbReference>
<evidence type="ECO:0000256" key="3">
    <source>
        <dbReference type="ARBA" id="ARBA00022452"/>
    </source>
</evidence>
<evidence type="ECO:0000259" key="11">
    <source>
        <dbReference type="Pfam" id="PF07715"/>
    </source>
</evidence>
<dbReference type="Gene3D" id="2.40.170.20">
    <property type="entry name" value="TonB-dependent receptor, beta-barrel domain"/>
    <property type="match status" value="1"/>
</dbReference>
<dbReference type="AlphaFoldDB" id="A0A1B8U0D4"/>
<evidence type="ECO:0000313" key="13">
    <source>
        <dbReference type="Proteomes" id="UP000092612"/>
    </source>
</evidence>
<keyword evidence="12" id="KW-0675">Receptor</keyword>
<dbReference type="EMBL" id="LSFL01000031">
    <property type="protein sequence ID" value="OBY65307.1"/>
    <property type="molecule type" value="Genomic_DNA"/>
</dbReference>
<dbReference type="PANTHER" id="PTHR30442:SF0">
    <property type="entry name" value="FE(3+) DICITRATE TRANSPORT PROTEIN FECA"/>
    <property type="match status" value="1"/>
</dbReference>
<evidence type="ECO:0000256" key="6">
    <source>
        <dbReference type="ARBA" id="ARBA00023136"/>
    </source>
</evidence>
<dbReference type="InterPro" id="IPR012910">
    <property type="entry name" value="Plug_dom"/>
</dbReference>
<keyword evidence="3 8" id="KW-1134">Transmembrane beta strand</keyword>
<feature type="domain" description="TonB-dependent receptor plug" evidence="11">
    <location>
        <begin position="55"/>
        <end position="161"/>
    </location>
</feature>
<dbReference type="Gene3D" id="2.170.130.10">
    <property type="entry name" value="TonB-dependent receptor, plug domain"/>
    <property type="match status" value="1"/>
</dbReference>
<evidence type="ECO:0000256" key="2">
    <source>
        <dbReference type="ARBA" id="ARBA00022448"/>
    </source>
</evidence>
<dbReference type="OrthoDB" id="9758472at2"/>
<keyword evidence="13" id="KW-1185">Reference proteome</keyword>
<dbReference type="InterPro" id="IPR039426">
    <property type="entry name" value="TonB-dep_rcpt-like"/>
</dbReference>
<dbReference type="InterPro" id="IPR037066">
    <property type="entry name" value="Plug_dom_sf"/>
</dbReference>
<dbReference type="STRING" id="996801.BW723_12370"/>
<dbReference type="KEGG" id="prn:BW723_12370"/>
<keyword evidence="6 8" id="KW-0472">Membrane</keyword>
<accession>A0A1B8U0D4</accession>
<dbReference type="SUPFAM" id="SSF56935">
    <property type="entry name" value="Porins"/>
    <property type="match status" value="1"/>
</dbReference>
<dbReference type="RefSeq" id="WP_068360621.1">
    <property type="nucleotide sequence ID" value="NZ_CP019337.1"/>
</dbReference>
<dbReference type="PROSITE" id="PS52016">
    <property type="entry name" value="TONB_DEPENDENT_REC_3"/>
    <property type="match status" value="1"/>
</dbReference>
<dbReference type="InterPro" id="IPR000531">
    <property type="entry name" value="Beta-barrel_TonB"/>
</dbReference>
<evidence type="ECO:0000313" key="12">
    <source>
        <dbReference type="EMBL" id="OBY65307.1"/>
    </source>
</evidence>
<reference evidence="13" key="1">
    <citation type="submission" date="2016-02" db="EMBL/GenBank/DDBJ databases">
        <title>Paenibacillus sp. LPB0068, isolated from Crassostrea gigas.</title>
        <authorList>
            <person name="Shin S.-K."/>
            <person name="Yi H."/>
        </authorList>
    </citation>
    <scope>NUCLEOTIDE SEQUENCE [LARGE SCALE GENOMIC DNA]</scope>
    <source>
        <strain evidence="13">KCTC 23969</strain>
    </source>
</reference>
<feature type="domain" description="TonB-dependent receptor-like beta-barrel" evidence="10">
    <location>
        <begin position="262"/>
        <end position="713"/>
    </location>
</feature>